<dbReference type="GO" id="GO:0018659">
    <property type="term" value="F:4-hydroxybenzoate 3-monooxygenase activity"/>
    <property type="evidence" value="ECO:0007669"/>
    <property type="project" value="UniProtKB-EC"/>
</dbReference>
<dbReference type="Gene3D" id="3.50.50.60">
    <property type="entry name" value="FAD/NAD(P)-binding domain"/>
    <property type="match status" value="1"/>
</dbReference>
<keyword evidence="1 4" id="KW-0560">Oxidoreductase</keyword>
<evidence type="ECO:0000313" key="4">
    <source>
        <dbReference type="EMBL" id="KAB8163444.1"/>
    </source>
</evidence>
<dbReference type="OrthoDB" id="9791689at2"/>
<protein>
    <submittedName>
        <fullName evidence="4">4-hydroxybenzoate 3-monooxygenase</fullName>
        <ecNumber evidence="4">1.14.13.2</ecNumber>
    </submittedName>
</protein>
<name>A0A5N6A3U2_9ACTN</name>
<organism evidence="4 5">
    <name type="scientific">Streptomyces mimosae</name>
    <dbReference type="NCBI Taxonomy" id="2586635"/>
    <lineage>
        <taxon>Bacteria</taxon>
        <taxon>Bacillati</taxon>
        <taxon>Actinomycetota</taxon>
        <taxon>Actinomycetes</taxon>
        <taxon>Kitasatosporales</taxon>
        <taxon>Streptomycetaceae</taxon>
        <taxon>Streptomyces</taxon>
    </lineage>
</organism>
<dbReference type="NCBIfam" id="NF006091">
    <property type="entry name" value="PRK08243.1"/>
    <property type="match status" value="1"/>
</dbReference>
<dbReference type="InterPro" id="IPR036188">
    <property type="entry name" value="FAD/NAD-bd_sf"/>
</dbReference>
<evidence type="ECO:0000256" key="2">
    <source>
        <dbReference type="SAM" id="MobiDB-lite"/>
    </source>
</evidence>
<proteinExistence type="predicted"/>
<dbReference type="Pfam" id="PF01494">
    <property type="entry name" value="FAD_binding_3"/>
    <property type="match status" value="1"/>
</dbReference>
<sequence length="423" mass="46177">MTPSEGTRGAAPAGTRRGARRSARRLRAEVGIVGAGPAGLALANVLTRRGIDCVVVERASRARVEERQRAGLLEHRTVRWLHSQGLADRLLAEATRHGWCDFRCLGHTVRVDYGAYSGGHQHHVYPQQNLVRDLVAALELAGSPPLFSHSVRAVTDITSRRPRLECEGMEIECDYVVGCDGFRGISRAALPATGHRAHNRRYPYDWLTVLAEVDRPADGVRYAVHRSGFAGMMPRGPRVSRFYLQCPPDDAVEAWPRRRIVTELRTRLADGDPAGLPSIGALTEVRMLRMHSSVLAPLAHGRLLLAGDAAHVLTPSGAKGMNLAIADAAALAEALVARLRRRDAGPLAGYSTARLGDVRRVLGFSEWLLDLLHLPPEAAEPGRELTARLAGIRRLATPGPGAYRFAHRYVGSGVREWCDDPPR</sequence>
<evidence type="ECO:0000256" key="1">
    <source>
        <dbReference type="ARBA" id="ARBA00023002"/>
    </source>
</evidence>
<gene>
    <name evidence="4" type="ORF">FH607_019340</name>
</gene>
<evidence type="ECO:0000259" key="3">
    <source>
        <dbReference type="Pfam" id="PF01494"/>
    </source>
</evidence>
<dbReference type="Gene3D" id="3.30.9.10">
    <property type="entry name" value="D-Amino Acid Oxidase, subunit A, domain 2"/>
    <property type="match status" value="1"/>
</dbReference>
<dbReference type="EC" id="1.14.13.2" evidence="4"/>
<feature type="compositionally biased region" description="Low complexity" evidence="2">
    <location>
        <begin position="1"/>
        <end position="16"/>
    </location>
</feature>
<dbReference type="InterPro" id="IPR002938">
    <property type="entry name" value="FAD-bd"/>
</dbReference>
<evidence type="ECO:0000313" key="5">
    <source>
        <dbReference type="Proteomes" id="UP000314251"/>
    </source>
</evidence>
<dbReference type="GO" id="GO:0071949">
    <property type="term" value="F:FAD binding"/>
    <property type="evidence" value="ECO:0007669"/>
    <property type="project" value="InterPro"/>
</dbReference>
<reference evidence="4" key="1">
    <citation type="submission" date="2019-10" db="EMBL/GenBank/DDBJ databases">
        <title>Nonomuraea sp. nov., isolated from Phyllanthus amarus.</title>
        <authorList>
            <person name="Klykleung N."/>
            <person name="Tanasupawat S."/>
        </authorList>
    </citation>
    <scope>NUCLEOTIDE SEQUENCE [LARGE SCALE GENOMIC DNA]</scope>
    <source>
        <strain evidence="4">3MP-10</strain>
    </source>
</reference>
<dbReference type="InterPro" id="IPR050631">
    <property type="entry name" value="PheA/TfdB_FAD_monoxygenase"/>
</dbReference>
<dbReference type="SUPFAM" id="SSF54373">
    <property type="entry name" value="FAD-linked reductases, C-terminal domain"/>
    <property type="match status" value="1"/>
</dbReference>
<comment type="caution">
    <text evidence="4">The sequence shown here is derived from an EMBL/GenBank/DDBJ whole genome shotgun (WGS) entry which is preliminary data.</text>
</comment>
<feature type="region of interest" description="Disordered" evidence="2">
    <location>
        <begin position="1"/>
        <end position="22"/>
    </location>
</feature>
<dbReference type="EMBL" id="VDLY02000012">
    <property type="protein sequence ID" value="KAB8163444.1"/>
    <property type="molecule type" value="Genomic_DNA"/>
</dbReference>
<dbReference type="PRINTS" id="PR00420">
    <property type="entry name" value="RNGMNOXGNASE"/>
</dbReference>
<feature type="domain" description="FAD-binding" evidence="3">
    <location>
        <begin position="28"/>
        <end position="362"/>
    </location>
</feature>
<accession>A0A5N6A3U2</accession>
<dbReference type="RefSeq" id="WP_139670249.1">
    <property type="nucleotide sequence ID" value="NZ_VDLY02000012.1"/>
</dbReference>
<dbReference type="PANTHER" id="PTHR43476:SF5">
    <property type="entry name" value="FAD-DEPENDENT MONOOXYGENASE"/>
    <property type="match status" value="1"/>
</dbReference>
<dbReference type="SUPFAM" id="SSF51905">
    <property type="entry name" value="FAD/NAD(P)-binding domain"/>
    <property type="match status" value="1"/>
</dbReference>
<dbReference type="Proteomes" id="UP000314251">
    <property type="component" value="Unassembled WGS sequence"/>
</dbReference>
<dbReference type="PANTHER" id="PTHR43476">
    <property type="entry name" value="3-(3-HYDROXY-PHENYL)PROPIONATE/3-HYDROXYCINNAMIC ACID HYDROXYLASE"/>
    <property type="match status" value="1"/>
</dbReference>
<dbReference type="AlphaFoldDB" id="A0A5N6A3U2"/>
<keyword evidence="5" id="KW-1185">Reference proteome</keyword>